<dbReference type="Gene3D" id="1.20.1640.10">
    <property type="entry name" value="Multidrug efflux transporter AcrB transmembrane domain"/>
    <property type="match status" value="2"/>
</dbReference>
<feature type="transmembrane region" description="Helical" evidence="7">
    <location>
        <begin position="726"/>
        <end position="752"/>
    </location>
</feature>
<dbReference type="SUPFAM" id="SSF82866">
    <property type="entry name" value="Multidrug efflux transporter AcrB transmembrane domain"/>
    <property type="match status" value="2"/>
</dbReference>
<evidence type="ECO:0000256" key="1">
    <source>
        <dbReference type="ARBA" id="ARBA00004651"/>
    </source>
</evidence>
<dbReference type="RefSeq" id="WP_211952303.1">
    <property type="nucleotide sequence ID" value="NZ_CAJPVI010000004.1"/>
</dbReference>
<evidence type="ECO:0000256" key="5">
    <source>
        <dbReference type="ARBA" id="ARBA00023136"/>
    </source>
</evidence>
<reference evidence="9 10" key="1">
    <citation type="submission" date="2021-03" db="EMBL/GenBank/DDBJ databases">
        <authorList>
            <person name="Peeters C."/>
        </authorList>
    </citation>
    <scope>NUCLEOTIDE SEQUENCE [LARGE SCALE GENOMIC DNA]</scope>
    <source>
        <strain evidence="9 10">LMG 26411</strain>
    </source>
</reference>
<gene>
    <name evidence="9" type="ORF">LMG26411_01117</name>
</gene>
<feature type="transmembrane region" description="Helical" evidence="7">
    <location>
        <begin position="271"/>
        <end position="292"/>
    </location>
</feature>
<accession>A0ABN7PSK9</accession>
<dbReference type="PANTHER" id="PTHR33406">
    <property type="entry name" value="MEMBRANE PROTEIN MJ1562-RELATED"/>
    <property type="match status" value="1"/>
</dbReference>
<name>A0ABN7PSK9_9BURK</name>
<organism evidence="9 10">
    <name type="scientific">Cupriavidus numazuensis</name>
    <dbReference type="NCBI Taxonomy" id="221992"/>
    <lineage>
        <taxon>Bacteria</taxon>
        <taxon>Pseudomonadati</taxon>
        <taxon>Pseudomonadota</taxon>
        <taxon>Betaproteobacteria</taxon>
        <taxon>Burkholderiales</taxon>
        <taxon>Burkholderiaceae</taxon>
        <taxon>Cupriavidus</taxon>
    </lineage>
</organism>
<feature type="transmembrane region" description="Helical" evidence="7">
    <location>
        <begin position="36"/>
        <end position="54"/>
    </location>
</feature>
<keyword evidence="2" id="KW-1003">Cell membrane</keyword>
<feature type="domain" description="Membrane transport protein MMPL" evidence="8">
    <location>
        <begin position="202"/>
        <end position="429"/>
    </location>
</feature>
<keyword evidence="5 7" id="KW-0472">Membrane</keyword>
<protein>
    <recommendedName>
        <fullName evidence="8">Membrane transport protein MMPL domain-containing protein</fullName>
    </recommendedName>
</protein>
<feature type="compositionally biased region" description="Polar residues" evidence="6">
    <location>
        <begin position="811"/>
        <end position="825"/>
    </location>
</feature>
<evidence type="ECO:0000256" key="4">
    <source>
        <dbReference type="ARBA" id="ARBA00022989"/>
    </source>
</evidence>
<dbReference type="InterPro" id="IPR050545">
    <property type="entry name" value="Mycobact_MmpL"/>
</dbReference>
<evidence type="ECO:0000259" key="8">
    <source>
        <dbReference type="Pfam" id="PF03176"/>
    </source>
</evidence>
<feature type="transmembrane region" description="Helical" evidence="7">
    <location>
        <begin position="692"/>
        <end position="714"/>
    </location>
</feature>
<evidence type="ECO:0000313" key="9">
    <source>
        <dbReference type="EMBL" id="CAG2135384.1"/>
    </source>
</evidence>
<feature type="domain" description="Membrane transport protein MMPL" evidence="8">
    <location>
        <begin position="584"/>
        <end position="787"/>
    </location>
</feature>
<comment type="subcellular location">
    <subcellularLocation>
        <location evidence="1">Cell membrane</location>
        <topology evidence="1">Multi-pass membrane protein</topology>
    </subcellularLocation>
</comment>
<dbReference type="Pfam" id="PF03176">
    <property type="entry name" value="MMPL"/>
    <property type="match status" value="2"/>
</dbReference>
<evidence type="ECO:0000313" key="10">
    <source>
        <dbReference type="Proteomes" id="UP000672657"/>
    </source>
</evidence>
<dbReference type="InterPro" id="IPR004869">
    <property type="entry name" value="MMPL_dom"/>
</dbReference>
<feature type="transmembrane region" description="Helical" evidence="7">
    <location>
        <begin position="437"/>
        <end position="459"/>
    </location>
</feature>
<feature type="transmembrane region" description="Helical" evidence="7">
    <location>
        <begin position="764"/>
        <end position="790"/>
    </location>
</feature>
<evidence type="ECO:0000256" key="2">
    <source>
        <dbReference type="ARBA" id="ARBA00022475"/>
    </source>
</evidence>
<feature type="transmembrane region" description="Helical" evidence="7">
    <location>
        <begin position="640"/>
        <end position="656"/>
    </location>
</feature>
<comment type="caution">
    <text evidence="9">The sequence shown here is derived from an EMBL/GenBank/DDBJ whole genome shotgun (WGS) entry which is preliminary data.</text>
</comment>
<evidence type="ECO:0000256" key="3">
    <source>
        <dbReference type="ARBA" id="ARBA00022692"/>
    </source>
</evidence>
<keyword evidence="4 7" id="KW-1133">Transmembrane helix</keyword>
<keyword evidence="3 7" id="KW-0812">Transmembrane</keyword>
<sequence>MNHVRAKDEHPVVRDLAQFDRNSGSLVERLLFNHRLAVVTLCLLITAVLGFQATKLNLGASFEKMIPARHPYIANYLAHKADLAGLGNVVRIAVENTQGTIYDAEYLEALRKINDEAFLLPGVDRPFMKSLWTPAVRWIGVTEDGLDGGPVIADSYDGSPEAMRNLRANVERSGEIGSLVASDARSSIVLLPLMERDDATGKRIDYHQLGSQLEQLRAKHEHGNIRIHITGFAKIVGDLISGLQQVLLFFALAVAICTAVLFWYTRCWRSTFLVVCCSVVAVVWLLGVLPTIGFELDPYSILVPFLVFAIGMSHGAQKMNGIMQDIGRGTHRLIAARYTFRRLILAGLTALLADAVGFAVLLIIDIRVIQELAITASIGMAALIFTNLVLLPVLLSYTGVSARAAQRSLKAELGGEAAGERKAGFWSLLDRFTQRKWAGVTLAVAAALGVAGFAASLHLKIGDLDPGAAELRQDSRYNRDNAFMTGSYAASSDIFVAMVKTAPGECSNYANLVKADALEWELQQLPGVESTNSLAAVAKKMSVGMNEGSLLWYEIPRSQSMINPIVSRAPREVLNQSCDLLSVYVYLKDHKADTLTAVVNTVESFARRNDSQDVKILQAAGNSGIEAATNIVVKKANTQMLLLVYAAVVMLAFITFRSWRGVVCAVVPLMLTSVLCEALMVGLGIGVKVATLPVIALGVGIGVDYALYMLTVMLSFLRKGASLSQAYYQALLFTGRVVVLTGVTLGLAVATWSFSPIKFQADMGILLAFMFLWNMVGALLLLPALSYFLFPEARQALAAQEDGRQEAAPSQDRQSQQAGFAGTVN</sequence>
<dbReference type="EMBL" id="CAJPVI010000004">
    <property type="protein sequence ID" value="CAG2135384.1"/>
    <property type="molecule type" value="Genomic_DNA"/>
</dbReference>
<dbReference type="PANTHER" id="PTHR33406:SF10">
    <property type="entry name" value="SSD DOMAIN-CONTAINING PROTEIN"/>
    <property type="match status" value="1"/>
</dbReference>
<evidence type="ECO:0000256" key="7">
    <source>
        <dbReference type="SAM" id="Phobius"/>
    </source>
</evidence>
<feature type="transmembrane region" description="Helical" evidence="7">
    <location>
        <begin position="246"/>
        <end position="264"/>
    </location>
</feature>
<dbReference type="Proteomes" id="UP000672657">
    <property type="component" value="Unassembled WGS sequence"/>
</dbReference>
<feature type="region of interest" description="Disordered" evidence="6">
    <location>
        <begin position="801"/>
        <end position="825"/>
    </location>
</feature>
<feature type="transmembrane region" description="Helical" evidence="7">
    <location>
        <begin position="343"/>
        <end position="364"/>
    </location>
</feature>
<proteinExistence type="predicted"/>
<feature type="transmembrane region" description="Helical" evidence="7">
    <location>
        <begin position="663"/>
        <end position="686"/>
    </location>
</feature>
<evidence type="ECO:0000256" key="6">
    <source>
        <dbReference type="SAM" id="MobiDB-lite"/>
    </source>
</evidence>
<feature type="transmembrane region" description="Helical" evidence="7">
    <location>
        <begin position="376"/>
        <end position="400"/>
    </location>
</feature>
<feature type="transmembrane region" description="Helical" evidence="7">
    <location>
        <begin position="298"/>
        <end position="316"/>
    </location>
</feature>
<keyword evidence="10" id="KW-1185">Reference proteome</keyword>